<feature type="compositionally biased region" description="Polar residues" evidence="1">
    <location>
        <begin position="35"/>
        <end position="44"/>
    </location>
</feature>
<evidence type="ECO:0000256" key="1">
    <source>
        <dbReference type="SAM" id="MobiDB-lite"/>
    </source>
</evidence>
<dbReference type="AlphaFoldDB" id="A0A7G7CMW1"/>
<evidence type="ECO:0000313" key="4">
    <source>
        <dbReference type="EMBL" id="QNE88927.1"/>
    </source>
</evidence>
<keyword evidence="2" id="KW-0812">Transmembrane</keyword>
<evidence type="ECO:0000313" key="5">
    <source>
        <dbReference type="Proteomes" id="UP000515743"/>
    </source>
</evidence>
<feature type="region of interest" description="Disordered" evidence="1">
    <location>
        <begin position="26"/>
        <end position="194"/>
    </location>
</feature>
<keyword evidence="2" id="KW-0472">Membrane</keyword>
<accession>A0A7G7CMW1</accession>
<feature type="signal peptide" evidence="3">
    <location>
        <begin position="1"/>
        <end position="27"/>
    </location>
</feature>
<keyword evidence="5" id="KW-1185">Reference proteome</keyword>
<feature type="compositionally biased region" description="Low complexity" evidence="1">
    <location>
        <begin position="135"/>
        <end position="146"/>
    </location>
</feature>
<proteinExistence type="predicted"/>
<keyword evidence="2" id="KW-1133">Transmembrane helix</keyword>
<protein>
    <recommendedName>
        <fullName evidence="6">Gram-positive cocci surface proteins LPxTG domain-containing protein</fullName>
    </recommendedName>
</protein>
<evidence type="ECO:0000256" key="3">
    <source>
        <dbReference type="SAM" id="SignalP"/>
    </source>
</evidence>
<evidence type="ECO:0008006" key="6">
    <source>
        <dbReference type="Google" id="ProtNLM"/>
    </source>
</evidence>
<organism evidence="4 5">
    <name type="scientific">Corynebacterium incognita</name>
    <dbReference type="NCBI Taxonomy" id="2754725"/>
    <lineage>
        <taxon>Bacteria</taxon>
        <taxon>Bacillati</taxon>
        <taxon>Actinomycetota</taxon>
        <taxon>Actinomycetes</taxon>
        <taxon>Mycobacteriales</taxon>
        <taxon>Corynebacteriaceae</taxon>
        <taxon>Corynebacterium</taxon>
    </lineage>
</organism>
<dbReference type="KEGG" id="cik:H0194_07525"/>
<keyword evidence="3" id="KW-0732">Signal</keyword>
<dbReference type="RefSeq" id="WP_185175314.1">
    <property type="nucleotide sequence ID" value="NZ_CP059404.1"/>
</dbReference>
<feature type="compositionally biased region" description="Acidic residues" evidence="1">
    <location>
        <begin position="175"/>
        <end position="184"/>
    </location>
</feature>
<feature type="transmembrane region" description="Helical" evidence="2">
    <location>
        <begin position="280"/>
        <end position="300"/>
    </location>
</feature>
<name>A0A7G7CMW1_9CORY</name>
<evidence type="ECO:0000256" key="2">
    <source>
        <dbReference type="SAM" id="Phobius"/>
    </source>
</evidence>
<dbReference type="Proteomes" id="UP000515743">
    <property type="component" value="Chromosome"/>
</dbReference>
<gene>
    <name evidence="4" type="ORF">H0194_07525</name>
</gene>
<sequence length="306" mass="30055">MKRFGKSITALAVTGAMSIGLAPAASAQEAGFDYETNSSRTAVGSSEEGGLEATSSIAGKGSGETEGVAEGEGSGSMAGLSSKKDDSTGETDGDAAGEGSFAGLSSKKDGENTDGTGEGDVTGGSSLDELVAGLSSSSNSGAATTDGDADGETDGESGSTAGSSDLFAGSSKDSEDTEGTEGTEGEAPSGSSVSPELALGIALPAALLIGGVMWYLNQDGSTYVTDEARISSKPTKEEKKASDEMLKNNEGKVKAQAEAEAGDVNADSRGIAAETGSNTVARGLAALALASLLGAVAFVARRRFAL</sequence>
<reference evidence="4 5" key="1">
    <citation type="submission" date="2020-07" db="EMBL/GenBank/DDBJ databases">
        <title>Complete genome and description of Corynebacterium incognita strain Marseille-Q3630 sp. nov.</title>
        <authorList>
            <person name="Boxberger M."/>
        </authorList>
    </citation>
    <scope>NUCLEOTIDE SEQUENCE [LARGE SCALE GENOMIC DNA]</scope>
    <source>
        <strain evidence="4 5">Marseille-Q3630</strain>
    </source>
</reference>
<feature type="compositionally biased region" description="Gly residues" evidence="1">
    <location>
        <begin position="60"/>
        <end position="76"/>
    </location>
</feature>
<dbReference type="EMBL" id="CP059404">
    <property type="protein sequence ID" value="QNE88927.1"/>
    <property type="molecule type" value="Genomic_DNA"/>
</dbReference>
<feature type="chain" id="PRO_5028928045" description="Gram-positive cocci surface proteins LPxTG domain-containing protein" evidence="3">
    <location>
        <begin position="28"/>
        <end position="306"/>
    </location>
</feature>